<organism evidence="1 2">
    <name type="scientific">Romanomermis culicivorax</name>
    <name type="common">Nematode worm</name>
    <dbReference type="NCBI Taxonomy" id="13658"/>
    <lineage>
        <taxon>Eukaryota</taxon>
        <taxon>Metazoa</taxon>
        <taxon>Ecdysozoa</taxon>
        <taxon>Nematoda</taxon>
        <taxon>Enoplea</taxon>
        <taxon>Dorylaimia</taxon>
        <taxon>Mermithida</taxon>
        <taxon>Mermithoidea</taxon>
        <taxon>Mermithidae</taxon>
        <taxon>Romanomermis</taxon>
    </lineage>
</organism>
<proteinExistence type="predicted"/>
<evidence type="ECO:0000313" key="1">
    <source>
        <dbReference type="Proteomes" id="UP000887565"/>
    </source>
</evidence>
<name>A0A915KDY7_ROMCU</name>
<reference evidence="2" key="1">
    <citation type="submission" date="2022-11" db="UniProtKB">
        <authorList>
            <consortium name="WormBaseParasite"/>
        </authorList>
    </citation>
    <scope>IDENTIFICATION</scope>
</reference>
<evidence type="ECO:0000313" key="2">
    <source>
        <dbReference type="WBParaSite" id="nRc.2.0.1.t36922-RA"/>
    </source>
</evidence>
<sequence length="66" mass="6921">MSVGFEATYSGGGGGAGGCGGRFQDADFRKNDPFVEIFRTLDGMVSMSGPNALQDKKGTIIETNKQ</sequence>
<accession>A0A915KDY7</accession>
<dbReference type="AlphaFoldDB" id="A0A915KDY7"/>
<dbReference type="WBParaSite" id="nRc.2.0.1.t36922-RA">
    <property type="protein sequence ID" value="nRc.2.0.1.t36922-RA"/>
    <property type="gene ID" value="nRc.2.0.1.g36922"/>
</dbReference>
<keyword evidence="1" id="KW-1185">Reference proteome</keyword>
<dbReference type="Proteomes" id="UP000887565">
    <property type="component" value="Unplaced"/>
</dbReference>
<protein>
    <submittedName>
        <fullName evidence="2">Uncharacterized protein</fullName>
    </submittedName>
</protein>